<name>A0AAW0XTN2_CHEQU</name>
<feature type="domain" description="Sulfotransferase" evidence="2">
    <location>
        <begin position="32"/>
        <end position="87"/>
    </location>
</feature>
<protein>
    <recommendedName>
        <fullName evidence="2">Sulfotransferase domain-containing protein</fullName>
    </recommendedName>
</protein>
<keyword evidence="4" id="KW-1185">Reference proteome</keyword>
<evidence type="ECO:0000313" key="4">
    <source>
        <dbReference type="Proteomes" id="UP001445076"/>
    </source>
</evidence>
<dbReference type="EMBL" id="JARKIK010000015">
    <property type="protein sequence ID" value="KAK8747172.1"/>
    <property type="molecule type" value="Genomic_DNA"/>
</dbReference>
<dbReference type="AlphaFoldDB" id="A0AAW0XTN2"/>
<gene>
    <name evidence="3" type="ORF">OTU49_016657</name>
</gene>
<dbReference type="Pfam" id="PF00685">
    <property type="entry name" value="Sulfotransfer_1"/>
    <property type="match status" value="1"/>
</dbReference>
<comment type="similarity">
    <text evidence="1">Belongs to the WSCD family.</text>
</comment>
<sequence>MSVEEAWRRFKGSVSRSSYRTAAFHKFVREKLENWKSIYVTVLRNTSRLHLVYYEHLREDPLKELRAILAFLGVRTSEARLACLARHLDGVAKGGQREVYPYTAWERAMFQRALAQLDVLFRLRGFPPLPDYRRYKS</sequence>
<dbReference type="SUPFAM" id="SSF52540">
    <property type="entry name" value="P-loop containing nucleoside triphosphate hydrolases"/>
    <property type="match status" value="1"/>
</dbReference>
<comment type="caution">
    <text evidence="3">The sequence shown here is derived from an EMBL/GenBank/DDBJ whole genome shotgun (WGS) entry which is preliminary data.</text>
</comment>
<dbReference type="InterPro" id="IPR051589">
    <property type="entry name" value="Sialate-O-sulfotransferase"/>
</dbReference>
<evidence type="ECO:0000313" key="3">
    <source>
        <dbReference type="EMBL" id="KAK8747172.1"/>
    </source>
</evidence>
<dbReference type="PANTHER" id="PTHR45964:SF9">
    <property type="entry name" value="SULFOTRANSFERASE"/>
    <property type="match status" value="1"/>
</dbReference>
<proteinExistence type="inferred from homology"/>
<reference evidence="3 4" key="1">
    <citation type="journal article" date="2024" name="BMC Genomics">
        <title>Genome assembly of redclaw crayfish (Cherax quadricarinatus) provides insights into its immune adaptation and hypoxia tolerance.</title>
        <authorList>
            <person name="Liu Z."/>
            <person name="Zheng J."/>
            <person name="Li H."/>
            <person name="Fang K."/>
            <person name="Wang S."/>
            <person name="He J."/>
            <person name="Zhou D."/>
            <person name="Weng S."/>
            <person name="Chi M."/>
            <person name="Gu Z."/>
            <person name="He J."/>
            <person name="Li F."/>
            <person name="Wang M."/>
        </authorList>
    </citation>
    <scope>NUCLEOTIDE SEQUENCE [LARGE SCALE GENOMIC DNA]</scope>
    <source>
        <strain evidence="3">ZL_2023a</strain>
    </source>
</reference>
<dbReference type="Proteomes" id="UP001445076">
    <property type="component" value="Unassembled WGS sequence"/>
</dbReference>
<dbReference type="GO" id="GO:0008146">
    <property type="term" value="F:sulfotransferase activity"/>
    <property type="evidence" value="ECO:0007669"/>
    <property type="project" value="InterPro"/>
</dbReference>
<dbReference type="PANTHER" id="PTHR45964">
    <property type="entry name" value="WSCD FAMILY MEMBER CG9164"/>
    <property type="match status" value="1"/>
</dbReference>
<evidence type="ECO:0000259" key="2">
    <source>
        <dbReference type="Pfam" id="PF00685"/>
    </source>
</evidence>
<dbReference type="Gene3D" id="3.40.50.300">
    <property type="entry name" value="P-loop containing nucleotide triphosphate hydrolases"/>
    <property type="match status" value="1"/>
</dbReference>
<organism evidence="3 4">
    <name type="scientific">Cherax quadricarinatus</name>
    <name type="common">Australian red claw crayfish</name>
    <dbReference type="NCBI Taxonomy" id="27406"/>
    <lineage>
        <taxon>Eukaryota</taxon>
        <taxon>Metazoa</taxon>
        <taxon>Ecdysozoa</taxon>
        <taxon>Arthropoda</taxon>
        <taxon>Crustacea</taxon>
        <taxon>Multicrustacea</taxon>
        <taxon>Malacostraca</taxon>
        <taxon>Eumalacostraca</taxon>
        <taxon>Eucarida</taxon>
        <taxon>Decapoda</taxon>
        <taxon>Pleocyemata</taxon>
        <taxon>Astacidea</taxon>
        <taxon>Parastacoidea</taxon>
        <taxon>Parastacidae</taxon>
        <taxon>Cherax</taxon>
    </lineage>
</organism>
<accession>A0AAW0XTN2</accession>
<dbReference type="InterPro" id="IPR000863">
    <property type="entry name" value="Sulfotransferase_dom"/>
</dbReference>
<dbReference type="InterPro" id="IPR027417">
    <property type="entry name" value="P-loop_NTPase"/>
</dbReference>
<evidence type="ECO:0000256" key="1">
    <source>
        <dbReference type="ARBA" id="ARBA00010236"/>
    </source>
</evidence>